<dbReference type="RefSeq" id="WP_250421642.1">
    <property type="nucleotide sequence ID" value="NZ_JAJKBJ010000005.1"/>
</dbReference>
<dbReference type="CDD" id="cd00882">
    <property type="entry name" value="Ras_like_GTPase"/>
    <property type="match status" value="1"/>
</dbReference>
<keyword evidence="1" id="KW-0547">Nucleotide-binding</keyword>
<dbReference type="InterPro" id="IPR001806">
    <property type="entry name" value="Small_GTPase"/>
</dbReference>
<feature type="transmembrane region" description="Helical" evidence="2">
    <location>
        <begin position="314"/>
        <end position="342"/>
    </location>
</feature>
<reference evidence="3" key="1">
    <citation type="submission" date="2021-11" db="EMBL/GenBank/DDBJ databases">
        <title>Legionella maioricencis sp. nov., a new species isolated from hot water samples in Mallorca.</title>
        <authorList>
            <person name="Crespi S."/>
            <person name="Drasar V."/>
            <person name="Salva-Serra F."/>
            <person name="Jaen-Luchoro D."/>
            <person name="Pineiro-Iglesias B."/>
            <person name="Aliaga F."/>
            <person name="Fernandez-Juarez V."/>
            <person name="Coll G."/>
            <person name="Moore E.R.B."/>
            <person name="Bennasar-Figueras A."/>
        </authorList>
    </citation>
    <scope>NUCLEOTIDE SEQUENCE</scope>
    <source>
        <strain evidence="3">HCPI-6</strain>
    </source>
</reference>
<dbReference type="Proteomes" id="UP001139721">
    <property type="component" value="Unassembled WGS sequence"/>
</dbReference>
<dbReference type="GO" id="GO:0005525">
    <property type="term" value="F:GTP binding"/>
    <property type="evidence" value="ECO:0007669"/>
    <property type="project" value="InterPro"/>
</dbReference>
<comment type="caution">
    <text evidence="3">The sequence shown here is derived from an EMBL/GenBank/DDBJ whole genome shotgun (WGS) entry which is preliminary data.</text>
</comment>
<dbReference type="GO" id="GO:0003924">
    <property type="term" value="F:GTPase activity"/>
    <property type="evidence" value="ECO:0007669"/>
    <property type="project" value="InterPro"/>
</dbReference>
<evidence type="ECO:0000256" key="2">
    <source>
        <dbReference type="SAM" id="Phobius"/>
    </source>
</evidence>
<dbReference type="SUPFAM" id="SSF52540">
    <property type="entry name" value="P-loop containing nucleoside triphosphate hydrolases"/>
    <property type="match status" value="1"/>
</dbReference>
<dbReference type="EMBL" id="JAJKBJ010000005">
    <property type="protein sequence ID" value="MCL9683725.1"/>
    <property type="molecule type" value="Genomic_DNA"/>
</dbReference>
<keyword evidence="2" id="KW-0812">Transmembrane</keyword>
<dbReference type="PRINTS" id="PR00449">
    <property type="entry name" value="RASTRNSFRMNG"/>
</dbReference>
<name>A0A9X2CZE3_9GAMM</name>
<keyword evidence="2" id="KW-1133">Transmembrane helix</keyword>
<accession>A0A9X2CZE3</accession>
<keyword evidence="4" id="KW-1185">Reference proteome</keyword>
<dbReference type="NCBIfam" id="TIGR00231">
    <property type="entry name" value="small_GTP"/>
    <property type="match status" value="1"/>
</dbReference>
<keyword evidence="2" id="KW-0472">Membrane</keyword>
<dbReference type="AlphaFoldDB" id="A0A9X2CZE3"/>
<proteinExistence type="predicted"/>
<organism evidence="3 4">
    <name type="scientific">Legionella maioricensis</name>
    <dbReference type="NCBI Taxonomy" id="2896528"/>
    <lineage>
        <taxon>Bacteria</taxon>
        <taxon>Pseudomonadati</taxon>
        <taxon>Pseudomonadota</taxon>
        <taxon>Gammaproteobacteria</taxon>
        <taxon>Legionellales</taxon>
        <taxon>Legionellaceae</taxon>
        <taxon>Legionella</taxon>
    </lineage>
</organism>
<protein>
    <submittedName>
        <fullName evidence="3">GTPase domain-containing protein</fullName>
    </submittedName>
</protein>
<sequence>MKHFLDMGTTMILRATLMGMEKTGKTAIFNRLGSATYTGPITHQYRPTIAPDFNVMPVSNSSEPMNIQIWDMPGEAARKAMSIPLTFSSSRFGLYCVDLSIEMTEEMVSAAQKELNEYRAYNPDAQLILVGTKSDIALPNAMETAQNLLAEIPFARIISTSAQEENGLKDLQDFLTLEAKKLIPQNRRPCCCPQTPPVNAILKARNRCPQDSDLYHALNNLNNRMQHLDAGLVEAIGEEANILLNNIADPSVTDKTTSINLFIEKSNEQLQGKHHTLRNIILSVAITAAVTIIAGTIGFGIGFALGAWSGPGAFFTAIATGCASALAVTGGASLFGIGALAYTAHRFFKTTPVQESINEIAEAANESTPVQPY</sequence>
<feature type="transmembrane region" description="Helical" evidence="2">
    <location>
        <begin position="280"/>
        <end position="308"/>
    </location>
</feature>
<evidence type="ECO:0000256" key="1">
    <source>
        <dbReference type="ARBA" id="ARBA00022741"/>
    </source>
</evidence>
<gene>
    <name evidence="3" type="ORF">LOX96_06445</name>
</gene>
<evidence type="ECO:0000313" key="3">
    <source>
        <dbReference type="EMBL" id="MCL9683725.1"/>
    </source>
</evidence>
<dbReference type="InterPro" id="IPR005225">
    <property type="entry name" value="Small_GTP-bd"/>
</dbReference>
<dbReference type="PANTHER" id="PTHR47978">
    <property type="match status" value="1"/>
</dbReference>
<dbReference type="Gene3D" id="3.40.50.300">
    <property type="entry name" value="P-loop containing nucleotide triphosphate hydrolases"/>
    <property type="match status" value="1"/>
</dbReference>
<dbReference type="Pfam" id="PF00071">
    <property type="entry name" value="Ras"/>
    <property type="match status" value="1"/>
</dbReference>
<evidence type="ECO:0000313" key="4">
    <source>
        <dbReference type="Proteomes" id="UP001139721"/>
    </source>
</evidence>
<dbReference type="InterPro" id="IPR027417">
    <property type="entry name" value="P-loop_NTPase"/>
</dbReference>